<dbReference type="CDD" id="cd06347">
    <property type="entry name" value="PBP1_ABC_LivK_ligand_binding-like"/>
    <property type="match status" value="1"/>
</dbReference>
<dbReference type="InterPro" id="IPR028081">
    <property type="entry name" value="Leu-bd"/>
</dbReference>
<reference evidence="6" key="1">
    <citation type="journal article" date="2020" name="mSystems">
        <title>Genome- and Community-Level Interaction Insights into Carbon Utilization and Element Cycling Functions of Hydrothermarchaeota in Hydrothermal Sediment.</title>
        <authorList>
            <person name="Zhou Z."/>
            <person name="Liu Y."/>
            <person name="Xu W."/>
            <person name="Pan J."/>
            <person name="Luo Z.H."/>
            <person name="Li M."/>
        </authorList>
    </citation>
    <scope>NUCLEOTIDE SEQUENCE [LARGE SCALE GENOMIC DNA]</scope>
    <source>
        <strain evidence="6">SpSt-783</strain>
    </source>
</reference>
<gene>
    <name evidence="6" type="ORF">ENV70_04675</name>
</gene>
<evidence type="ECO:0000313" key="6">
    <source>
        <dbReference type="EMBL" id="HHS62893.1"/>
    </source>
</evidence>
<dbReference type="AlphaFoldDB" id="A0A7C6AFX1"/>
<accession>A0A7C6AFX1</accession>
<evidence type="ECO:0000256" key="1">
    <source>
        <dbReference type="ARBA" id="ARBA00010062"/>
    </source>
</evidence>
<dbReference type="Pfam" id="PF13458">
    <property type="entry name" value="Peripla_BP_6"/>
    <property type="match status" value="1"/>
</dbReference>
<dbReference type="EMBL" id="DTHJ01000096">
    <property type="protein sequence ID" value="HHS62893.1"/>
    <property type="molecule type" value="Genomic_DNA"/>
</dbReference>
<dbReference type="PANTHER" id="PTHR30483:SF6">
    <property type="entry name" value="PERIPLASMIC BINDING PROTEIN OF ABC TRANSPORTER FOR NATURAL AMINO ACIDS"/>
    <property type="match status" value="1"/>
</dbReference>
<dbReference type="InterPro" id="IPR028082">
    <property type="entry name" value="Peripla_BP_I"/>
</dbReference>
<organism evidence="6">
    <name type="scientific">candidate division WOR-3 bacterium</name>
    <dbReference type="NCBI Taxonomy" id="2052148"/>
    <lineage>
        <taxon>Bacteria</taxon>
        <taxon>Bacteria division WOR-3</taxon>
    </lineage>
</organism>
<name>A0A7C6AFX1_UNCW3</name>
<evidence type="ECO:0000256" key="3">
    <source>
        <dbReference type="ARBA" id="ARBA00022729"/>
    </source>
</evidence>
<dbReference type="SUPFAM" id="SSF53822">
    <property type="entry name" value="Periplasmic binding protein-like I"/>
    <property type="match status" value="1"/>
</dbReference>
<dbReference type="PANTHER" id="PTHR30483">
    <property type="entry name" value="LEUCINE-SPECIFIC-BINDING PROTEIN"/>
    <property type="match status" value="1"/>
</dbReference>
<dbReference type="InterPro" id="IPR000709">
    <property type="entry name" value="Leu_Ile_Val-bd"/>
</dbReference>
<comment type="similarity">
    <text evidence="1">Belongs to the leucine-binding protein family.</text>
</comment>
<comment type="caution">
    <text evidence="6">The sequence shown here is derived from an EMBL/GenBank/DDBJ whole genome shotgun (WGS) entry which is preliminary data.</text>
</comment>
<evidence type="ECO:0000259" key="5">
    <source>
        <dbReference type="Pfam" id="PF13458"/>
    </source>
</evidence>
<keyword evidence="3" id="KW-0732">Signal</keyword>
<feature type="domain" description="Leucine-binding protein" evidence="5">
    <location>
        <begin position="23"/>
        <end position="367"/>
    </location>
</feature>
<dbReference type="PRINTS" id="PR00337">
    <property type="entry name" value="LEUILEVALBP"/>
</dbReference>
<evidence type="ECO:0000256" key="2">
    <source>
        <dbReference type="ARBA" id="ARBA00022448"/>
    </source>
</evidence>
<keyword evidence="2" id="KW-0813">Transport</keyword>
<dbReference type="InterPro" id="IPR051010">
    <property type="entry name" value="BCAA_transport"/>
</dbReference>
<protein>
    <submittedName>
        <fullName evidence="6">ABC transporter substrate-binding protein</fullName>
    </submittedName>
</protein>
<keyword evidence="4" id="KW-0029">Amino-acid transport</keyword>
<evidence type="ECO:0000256" key="4">
    <source>
        <dbReference type="ARBA" id="ARBA00022970"/>
    </source>
</evidence>
<dbReference type="GO" id="GO:0006865">
    <property type="term" value="P:amino acid transport"/>
    <property type="evidence" value="ECO:0007669"/>
    <property type="project" value="UniProtKB-KW"/>
</dbReference>
<sequence>MKKICFILLGLLILSCGPQENVIKIGLVAPLTGDVKTFGESTKNGFLLAIEELNSQGGINGKQIKTFIQDDKNDPTEAQNAGSKLINQDGVKLIIGSVSSKCSIPLAQTCQDASVVMISPTSTNPKVTVRDDGSRRDFIFRACFIDPFQGKVAAKFALENLKAKTAAILYDVGNDYVKGLAEFFRDNFTQGGGQVLVYESYQKDDTDFSALLTKIKQADPDILYIPDYYNKVGLIAKQARQLGINSILMGGDGWDSPEMLKIAGDAIVGGYFTNHYSPNDPRPEVQEWVKKYLAKYGSNPDALATLAYDATCLLLEAIKKANSDNPVKVKEALQGIKDFKSVSGRISLDEFGNPIKSAVILKYTKTGQEYVTTVNP</sequence>
<dbReference type="Gene3D" id="3.40.50.2300">
    <property type="match status" value="2"/>
</dbReference>
<dbReference type="PROSITE" id="PS51257">
    <property type="entry name" value="PROKAR_LIPOPROTEIN"/>
    <property type="match status" value="1"/>
</dbReference>
<proteinExistence type="inferred from homology"/>